<dbReference type="InterPro" id="IPR020288">
    <property type="entry name" value="Sheath_initiator"/>
</dbReference>
<evidence type="ECO:0000313" key="1">
    <source>
        <dbReference type="EMBL" id="EOQ38322.1"/>
    </source>
</evidence>
<name>R8W594_9FIRM</name>
<sequence length="151" mass="16859">MPQMFPDDTGFIAVIPADDTSQDAQIGDTLAFDSDKKQFVIVDGTPVLRSRAAAVRQWIHLMLITHLDRFTVYEGTAFGHTGEQLIGMRQVPPGFIHSELAREIREACALCPAIDRADNFTFDRRDRLLHITFTVTLKTTGEILEVSEIVG</sequence>
<dbReference type="EMBL" id="AQOB01000004">
    <property type="protein sequence ID" value="EOQ38322.1"/>
    <property type="molecule type" value="Genomic_DNA"/>
</dbReference>
<reference evidence="1 2" key="1">
    <citation type="submission" date="2013-01" db="EMBL/GenBank/DDBJ databases">
        <title>The Genome Sequence of Butyricicoccus pullicaecorum 1.2.</title>
        <authorList>
            <consortium name="The Broad Institute Genome Sequencing Platform"/>
            <person name="Earl A."/>
            <person name="Ward D."/>
            <person name="Feldgarden M."/>
            <person name="Gevers D."/>
            <person name="Van Immerseel F."/>
            <person name="Eeckhaut V."/>
            <person name="Walker B."/>
            <person name="Young S.K."/>
            <person name="Zeng Q."/>
            <person name="Gargeya S."/>
            <person name="Fitzgerald M."/>
            <person name="Haas B."/>
            <person name="Abouelleil A."/>
            <person name="Alvarado L."/>
            <person name="Arachchi H.M."/>
            <person name="Berlin A.M."/>
            <person name="Chapman S.B."/>
            <person name="Dewar J."/>
            <person name="Goldberg J."/>
            <person name="Griggs A."/>
            <person name="Gujja S."/>
            <person name="Hansen M."/>
            <person name="Howarth C."/>
            <person name="Imamovic A."/>
            <person name="Larimer J."/>
            <person name="McCowan C."/>
            <person name="Murphy C."/>
            <person name="Neiman D."/>
            <person name="Pearson M."/>
            <person name="Priest M."/>
            <person name="Roberts A."/>
            <person name="Saif S."/>
            <person name="Shea T."/>
            <person name="Sisk P."/>
            <person name="Sykes S."/>
            <person name="Wortman J."/>
            <person name="Nusbaum C."/>
            <person name="Birren B."/>
        </authorList>
    </citation>
    <scope>NUCLEOTIDE SEQUENCE [LARGE SCALE GENOMIC DNA]</scope>
    <source>
        <strain evidence="1 2">1.2</strain>
    </source>
</reference>
<dbReference type="Pfam" id="PF10934">
    <property type="entry name" value="Sheath_initiator"/>
    <property type="match status" value="1"/>
</dbReference>
<dbReference type="RefSeq" id="WP_016147521.1">
    <property type="nucleotide sequence ID" value="NZ_KB976103.1"/>
</dbReference>
<protein>
    <recommendedName>
        <fullName evidence="3">DUF2634 domain-containing protein</fullName>
    </recommendedName>
</protein>
<evidence type="ECO:0008006" key="3">
    <source>
        <dbReference type="Google" id="ProtNLM"/>
    </source>
</evidence>
<dbReference type="PATRIC" id="fig|1203606.4.peg.1315"/>
<dbReference type="AlphaFoldDB" id="R8W594"/>
<dbReference type="eggNOG" id="COG3628">
    <property type="taxonomic scope" value="Bacteria"/>
</dbReference>
<proteinExistence type="predicted"/>
<accession>R8W594</accession>
<dbReference type="HOGENOM" id="CLU_141574_2_0_9"/>
<keyword evidence="2" id="KW-1185">Reference proteome</keyword>
<dbReference type="Proteomes" id="UP000013981">
    <property type="component" value="Unassembled WGS sequence"/>
</dbReference>
<comment type="caution">
    <text evidence="1">The sequence shown here is derived from an EMBL/GenBank/DDBJ whole genome shotgun (WGS) entry which is preliminary data.</text>
</comment>
<evidence type="ECO:0000313" key="2">
    <source>
        <dbReference type="Proteomes" id="UP000013981"/>
    </source>
</evidence>
<organism evidence="1 2">
    <name type="scientific">Butyricicoccus pullicaecorum 1.2</name>
    <dbReference type="NCBI Taxonomy" id="1203606"/>
    <lineage>
        <taxon>Bacteria</taxon>
        <taxon>Bacillati</taxon>
        <taxon>Bacillota</taxon>
        <taxon>Clostridia</taxon>
        <taxon>Eubacteriales</taxon>
        <taxon>Butyricicoccaceae</taxon>
        <taxon>Butyricicoccus</taxon>
    </lineage>
</organism>
<gene>
    <name evidence="1" type="ORF">HMPREF1526_01352</name>
</gene>